<dbReference type="GO" id="GO:0031297">
    <property type="term" value="P:replication fork processing"/>
    <property type="evidence" value="ECO:0007669"/>
    <property type="project" value="TreeGrafter"/>
</dbReference>
<keyword evidence="1" id="KW-0378">Hydrolase</keyword>
<dbReference type="CDD" id="cd18793">
    <property type="entry name" value="SF2_C_SNF"/>
    <property type="match status" value="1"/>
</dbReference>
<dbReference type="SUPFAM" id="SSF52540">
    <property type="entry name" value="P-loop containing nucleoside triphosphate hydrolases"/>
    <property type="match status" value="1"/>
</dbReference>
<evidence type="ECO:0000256" key="2">
    <source>
        <dbReference type="SAM" id="Coils"/>
    </source>
</evidence>
<dbReference type="OrthoDB" id="9814088at2"/>
<feature type="domain" description="Helicase C-terminal" evidence="3">
    <location>
        <begin position="177"/>
        <end position="353"/>
    </location>
</feature>
<dbReference type="RefSeq" id="WP_093688744.1">
    <property type="nucleotide sequence ID" value="NZ_FNBU01000006.1"/>
</dbReference>
<keyword evidence="4" id="KW-0547">Nucleotide-binding</keyword>
<proteinExistence type="predicted"/>
<keyword evidence="4" id="KW-0067">ATP-binding</keyword>
<reference evidence="5" key="1">
    <citation type="submission" date="2016-10" db="EMBL/GenBank/DDBJ databases">
        <authorList>
            <person name="Varghese N."/>
            <person name="Submissions S."/>
        </authorList>
    </citation>
    <scope>NUCLEOTIDE SEQUENCE [LARGE SCALE GENOMIC DNA]</scope>
    <source>
        <strain evidence="5">DSM 23256</strain>
    </source>
</reference>
<dbReference type="EMBL" id="FNBU01000006">
    <property type="protein sequence ID" value="SDF27700.1"/>
    <property type="molecule type" value="Genomic_DNA"/>
</dbReference>
<gene>
    <name evidence="4" type="ORF">SAMN05660235_01024</name>
</gene>
<feature type="coiled-coil region" evidence="2">
    <location>
        <begin position="63"/>
        <end position="97"/>
    </location>
</feature>
<organism evidence="4 5">
    <name type="scientific">Sporolituus thermophilus DSM 23256</name>
    <dbReference type="NCBI Taxonomy" id="1123285"/>
    <lineage>
        <taxon>Bacteria</taxon>
        <taxon>Bacillati</taxon>
        <taxon>Bacillota</taxon>
        <taxon>Negativicutes</taxon>
        <taxon>Selenomonadales</taxon>
        <taxon>Sporomusaceae</taxon>
        <taxon>Sporolituus</taxon>
    </lineage>
</organism>
<dbReference type="InterPro" id="IPR049730">
    <property type="entry name" value="SNF2/RAD54-like_C"/>
</dbReference>
<sequence length="566" mass="64948">MSYSDIFKELCRINLGIYAPFKYILPSRLRVYEQRYDTVVKSGSLKQSDRERNLQVLMRINLLKRLESSVEAFRITLQKIIDKLDEALKQIEEYEQHGKQKTVDYIEIENVNLDDDNWLDDEFALGGSIKINLADMDIISWREDLSSDREILSKLLQDMLKVTPEYDLKLQTLQELIVNKLCNPINPGNKKIIIFSAFTDTADYLYRHIADFAKKYQLHTAKIVGSDENKNTAGLKNDLATLLTCFSPRSKEKQLIMPDIAEEIDILIATDCISEGQNLQDCDYLINYDIHWNPVRIIQRFGRIDRIGSPNAVIQLVNFWPNMSLDEYINLKERVENRMVIMDMTATGEDNVLSNESSDLEYRKEQLKRLQEEVIDLDDMNSGISITDLGLNDFRMDLVNYVNEHGSLDAVPNGMHAVTFASSDIGAEPGVIFILRNINNGVNINNQNRLHPFYLLYIRQDGEVLVNHLEVKKTLDILRSLCRGQAEPIKEACRAFNQETKDGRRMEKYSRLLETAIRAIVEVKEESDIDSLFSAGGTTALLDNIRGLEDFELIAFVVVKDGGQRV</sequence>
<dbReference type="Gene3D" id="3.40.50.300">
    <property type="entry name" value="P-loop containing nucleotide triphosphate hydrolases"/>
    <property type="match status" value="1"/>
</dbReference>
<protein>
    <submittedName>
        <fullName evidence="4">Helicase conserved C-terminal domain-containing protein</fullName>
    </submittedName>
</protein>
<evidence type="ECO:0000259" key="3">
    <source>
        <dbReference type="PROSITE" id="PS51194"/>
    </source>
</evidence>
<dbReference type="PANTHER" id="PTHR45766">
    <property type="entry name" value="DNA ANNEALING HELICASE AND ENDONUCLEASE ZRANB3 FAMILY MEMBER"/>
    <property type="match status" value="1"/>
</dbReference>
<keyword evidence="2" id="KW-0175">Coiled coil</keyword>
<dbReference type="InterPro" id="IPR001650">
    <property type="entry name" value="Helicase_C-like"/>
</dbReference>
<dbReference type="InterPro" id="IPR027417">
    <property type="entry name" value="P-loop_NTPase"/>
</dbReference>
<name>A0A1G7JRY2_9FIRM</name>
<keyword evidence="5" id="KW-1185">Reference proteome</keyword>
<dbReference type="AlphaFoldDB" id="A0A1G7JRY2"/>
<dbReference type="Pfam" id="PF00271">
    <property type="entry name" value="Helicase_C"/>
    <property type="match status" value="1"/>
</dbReference>
<dbReference type="Proteomes" id="UP000243333">
    <property type="component" value="Unassembled WGS sequence"/>
</dbReference>
<dbReference type="STRING" id="1123285.SAMN05660235_01024"/>
<dbReference type="PANTHER" id="PTHR45766:SF6">
    <property type="entry name" value="SWI_SNF-RELATED MATRIX-ASSOCIATED ACTIN-DEPENDENT REGULATOR OF CHROMATIN SUBFAMILY A-LIKE PROTEIN 1"/>
    <property type="match status" value="1"/>
</dbReference>
<evidence type="ECO:0000256" key="1">
    <source>
        <dbReference type="ARBA" id="ARBA00022801"/>
    </source>
</evidence>
<dbReference type="GO" id="GO:0004386">
    <property type="term" value="F:helicase activity"/>
    <property type="evidence" value="ECO:0007669"/>
    <property type="project" value="UniProtKB-KW"/>
</dbReference>
<dbReference type="PROSITE" id="PS51194">
    <property type="entry name" value="HELICASE_CTER"/>
    <property type="match status" value="1"/>
</dbReference>
<accession>A0A1G7JRY2</accession>
<dbReference type="GO" id="GO:0006281">
    <property type="term" value="P:DNA repair"/>
    <property type="evidence" value="ECO:0007669"/>
    <property type="project" value="TreeGrafter"/>
</dbReference>
<dbReference type="GO" id="GO:0016787">
    <property type="term" value="F:hydrolase activity"/>
    <property type="evidence" value="ECO:0007669"/>
    <property type="project" value="UniProtKB-KW"/>
</dbReference>
<keyword evidence="4" id="KW-0347">Helicase</keyword>
<evidence type="ECO:0000313" key="4">
    <source>
        <dbReference type="EMBL" id="SDF27700.1"/>
    </source>
</evidence>
<dbReference type="SMART" id="SM00490">
    <property type="entry name" value="HELICc"/>
    <property type="match status" value="1"/>
</dbReference>
<evidence type="ECO:0000313" key="5">
    <source>
        <dbReference type="Proteomes" id="UP000243333"/>
    </source>
</evidence>